<dbReference type="NCBIfam" id="TIGR01640">
    <property type="entry name" value="F_box_assoc_1"/>
    <property type="match status" value="1"/>
</dbReference>
<gene>
    <name evidence="2" type="ORF">TorRG33x02_323970</name>
</gene>
<protein>
    <submittedName>
        <fullName evidence="2">F-box domain containing protein</fullName>
    </submittedName>
</protein>
<dbReference type="InterPro" id="IPR001810">
    <property type="entry name" value="F-box_dom"/>
</dbReference>
<dbReference type="InterPro" id="IPR017451">
    <property type="entry name" value="F-box-assoc_interact_dom"/>
</dbReference>
<dbReference type="Pfam" id="PF07734">
    <property type="entry name" value="FBA_1"/>
    <property type="match status" value="1"/>
</dbReference>
<dbReference type="InterPro" id="IPR036047">
    <property type="entry name" value="F-box-like_dom_sf"/>
</dbReference>
<sequence length="407" mass="45976">MENTCCDLPEEALVEILSWVPPQSLIRFKCVSKSWCALINFLIRNPDFVNKHLRNIDKTIFSSTSLVLCCPGYGHWRHHELEFIRRKLFKSLTIFHDDNESDRINYACEDFALPILPSKVHISRVLGSHCDGIICQADHDATLTLCNPAINECRTLPKPCLASGDFTVIGVGFGVDPRANDYKVVRFGFESFPIESDDCSKTRAEVYSMGADSWREIGINLEFGCFPDLDKEIFCKGVFYWSIWAPTYVIISFDMSDEVFNCIRLPNNLTVTQQGRINPKVTVWNDSVALFICSVEIGVTVSTEVWGMDECCGGVEGSCSWIKKLVIGPLVDIETPLTFLKNDELLLETNDGGLILYDFRTQKLKNPIFIEEVNRIRSWDFSYVKSLVSVHGGSHSRSQSDIGTGFM</sequence>
<name>A0A2P5BEF3_TREOI</name>
<dbReference type="STRING" id="63057.A0A2P5BEF3"/>
<comment type="caution">
    <text evidence="2">The sequence shown here is derived from an EMBL/GenBank/DDBJ whole genome shotgun (WGS) entry which is preliminary data.</text>
</comment>
<evidence type="ECO:0000259" key="1">
    <source>
        <dbReference type="PROSITE" id="PS50181"/>
    </source>
</evidence>
<feature type="domain" description="F-box" evidence="1">
    <location>
        <begin position="2"/>
        <end position="56"/>
    </location>
</feature>
<dbReference type="Gene3D" id="1.20.1280.50">
    <property type="match status" value="1"/>
</dbReference>
<dbReference type="FunCoup" id="A0A2P5BEF3">
    <property type="interactions" value="73"/>
</dbReference>
<dbReference type="SMART" id="SM00256">
    <property type="entry name" value="FBOX"/>
    <property type="match status" value="1"/>
</dbReference>
<dbReference type="OrthoDB" id="1644187at2759"/>
<dbReference type="Proteomes" id="UP000237000">
    <property type="component" value="Unassembled WGS sequence"/>
</dbReference>
<reference evidence="3" key="1">
    <citation type="submission" date="2016-06" db="EMBL/GenBank/DDBJ databases">
        <title>Parallel loss of symbiosis genes in relatives of nitrogen-fixing non-legume Parasponia.</title>
        <authorList>
            <person name="Van Velzen R."/>
            <person name="Holmer R."/>
            <person name="Bu F."/>
            <person name="Rutten L."/>
            <person name="Van Zeijl A."/>
            <person name="Liu W."/>
            <person name="Santuari L."/>
            <person name="Cao Q."/>
            <person name="Sharma T."/>
            <person name="Shen D."/>
            <person name="Roswanjaya Y."/>
            <person name="Wardhani T."/>
            <person name="Kalhor M.S."/>
            <person name="Jansen J."/>
            <person name="Van den Hoogen J."/>
            <person name="Gungor B."/>
            <person name="Hartog M."/>
            <person name="Hontelez J."/>
            <person name="Verver J."/>
            <person name="Yang W.-C."/>
            <person name="Schijlen E."/>
            <person name="Repin R."/>
            <person name="Schilthuizen M."/>
            <person name="Schranz E."/>
            <person name="Heidstra R."/>
            <person name="Miyata K."/>
            <person name="Fedorova E."/>
            <person name="Kohlen W."/>
            <person name="Bisseling T."/>
            <person name="Smit S."/>
            <person name="Geurts R."/>
        </authorList>
    </citation>
    <scope>NUCLEOTIDE SEQUENCE [LARGE SCALE GENOMIC DNA]</scope>
    <source>
        <strain evidence="3">cv. RG33-2</strain>
    </source>
</reference>
<dbReference type="InterPro" id="IPR006527">
    <property type="entry name" value="F-box-assoc_dom_typ1"/>
</dbReference>
<dbReference type="EMBL" id="JXTC01000539">
    <property type="protein sequence ID" value="PON47163.1"/>
    <property type="molecule type" value="Genomic_DNA"/>
</dbReference>
<dbReference type="PANTHER" id="PTHR31672">
    <property type="entry name" value="BNACNNG10540D PROTEIN"/>
    <property type="match status" value="1"/>
</dbReference>
<evidence type="ECO:0000313" key="3">
    <source>
        <dbReference type="Proteomes" id="UP000237000"/>
    </source>
</evidence>
<dbReference type="CDD" id="cd22157">
    <property type="entry name" value="F-box_AtFBW1-like"/>
    <property type="match status" value="1"/>
</dbReference>
<evidence type="ECO:0000313" key="2">
    <source>
        <dbReference type="EMBL" id="PON47163.1"/>
    </source>
</evidence>
<dbReference type="AlphaFoldDB" id="A0A2P5BEF3"/>
<organism evidence="2 3">
    <name type="scientific">Trema orientale</name>
    <name type="common">Charcoal tree</name>
    <name type="synonym">Celtis orientalis</name>
    <dbReference type="NCBI Taxonomy" id="63057"/>
    <lineage>
        <taxon>Eukaryota</taxon>
        <taxon>Viridiplantae</taxon>
        <taxon>Streptophyta</taxon>
        <taxon>Embryophyta</taxon>
        <taxon>Tracheophyta</taxon>
        <taxon>Spermatophyta</taxon>
        <taxon>Magnoliopsida</taxon>
        <taxon>eudicotyledons</taxon>
        <taxon>Gunneridae</taxon>
        <taxon>Pentapetalae</taxon>
        <taxon>rosids</taxon>
        <taxon>fabids</taxon>
        <taxon>Rosales</taxon>
        <taxon>Cannabaceae</taxon>
        <taxon>Trema</taxon>
    </lineage>
</organism>
<dbReference type="PANTHER" id="PTHR31672:SF13">
    <property type="entry name" value="F-BOX PROTEIN CPR30-LIKE"/>
    <property type="match status" value="1"/>
</dbReference>
<dbReference type="Pfam" id="PF00646">
    <property type="entry name" value="F-box"/>
    <property type="match status" value="1"/>
</dbReference>
<dbReference type="SUPFAM" id="SSF81383">
    <property type="entry name" value="F-box domain"/>
    <property type="match status" value="1"/>
</dbReference>
<dbReference type="InParanoid" id="A0A2P5BEF3"/>
<dbReference type="PROSITE" id="PS50181">
    <property type="entry name" value="FBOX"/>
    <property type="match status" value="1"/>
</dbReference>
<accession>A0A2P5BEF3</accession>
<keyword evidence="3" id="KW-1185">Reference proteome</keyword>
<dbReference type="InterPro" id="IPR050796">
    <property type="entry name" value="SCF_F-box_component"/>
</dbReference>
<proteinExistence type="predicted"/>